<dbReference type="Pfam" id="PF03466">
    <property type="entry name" value="LysR_substrate"/>
    <property type="match status" value="1"/>
</dbReference>
<dbReference type="Proteomes" id="UP000008207">
    <property type="component" value="Chromosome"/>
</dbReference>
<evidence type="ECO:0000256" key="4">
    <source>
        <dbReference type="ARBA" id="ARBA00023163"/>
    </source>
</evidence>
<dbReference type="KEGG" id="mno:Mnod_2523"/>
<dbReference type="AlphaFoldDB" id="B8ICT1"/>
<evidence type="ECO:0000313" key="6">
    <source>
        <dbReference type="EMBL" id="ACL57492.1"/>
    </source>
</evidence>
<dbReference type="SUPFAM" id="SSF53850">
    <property type="entry name" value="Periplasmic binding protein-like II"/>
    <property type="match status" value="1"/>
</dbReference>
<dbReference type="PANTHER" id="PTHR30537:SF3">
    <property type="entry name" value="TRANSCRIPTIONAL REGULATORY PROTEIN"/>
    <property type="match status" value="1"/>
</dbReference>
<keyword evidence="7" id="KW-1185">Reference proteome</keyword>
<dbReference type="InterPro" id="IPR005119">
    <property type="entry name" value="LysR_subst-bd"/>
</dbReference>
<dbReference type="Pfam" id="PF00126">
    <property type="entry name" value="HTH_1"/>
    <property type="match status" value="1"/>
</dbReference>
<organism evidence="6 7">
    <name type="scientific">Methylobacterium nodulans (strain LMG 21967 / CNCM I-2342 / ORS 2060)</name>
    <dbReference type="NCBI Taxonomy" id="460265"/>
    <lineage>
        <taxon>Bacteria</taxon>
        <taxon>Pseudomonadati</taxon>
        <taxon>Pseudomonadota</taxon>
        <taxon>Alphaproteobacteria</taxon>
        <taxon>Hyphomicrobiales</taxon>
        <taxon>Methylobacteriaceae</taxon>
        <taxon>Methylobacterium</taxon>
    </lineage>
</organism>
<keyword evidence="3" id="KW-0238">DNA-binding</keyword>
<dbReference type="SUPFAM" id="SSF46785">
    <property type="entry name" value="Winged helix' DNA-binding domain"/>
    <property type="match status" value="1"/>
</dbReference>
<dbReference type="GO" id="GO:0043565">
    <property type="term" value="F:sequence-specific DNA binding"/>
    <property type="evidence" value="ECO:0007669"/>
    <property type="project" value="TreeGrafter"/>
</dbReference>
<dbReference type="PANTHER" id="PTHR30537">
    <property type="entry name" value="HTH-TYPE TRANSCRIPTIONAL REGULATOR"/>
    <property type="match status" value="1"/>
</dbReference>
<evidence type="ECO:0000256" key="2">
    <source>
        <dbReference type="ARBA" id="ARBA00023015"/>
    </source>
</evidence>
<accession>B8ICT1</accession>
<dbReference type="InterPro" id="IPR036388">
    <property type="entry name" value="WH-like_DNA-bd_sf"/>
</dbReference>
<dbReference type="OrthoDB" id="9787460at2"/>
<evidence type="ECO:0000256" key="3">
    <source>
        <dbReference type="ARBA" id="ARBA00023125"/>
    </source>
</evidence>
<dbReference type="GO" id="GO:0006351">
    <property type="term" value="P:DNA-templated transcription"/>
    <property type="evidence" value="ECO:0007669"/>
    <property type="project" value="TreeGrafter"/>
</dbReference>
<evidence type="ECO:0000313" key="7">
    <source>
        <dbReference type="Proteomes" id="UP000008207"/>
    </source>
</evidence>
<proteinExistence type="inferred from homology"/>
<dbReference type="HOGENOM" id="CLU_039613_2_2_5"/>
<feature type="domain" description="HTH lysR-type" evidence="5">
    <location>
        <begin position="7"/>
        <end position="62"/>
    </location>
</feature>
<sequence>MSVEASWDHLRSLLAFARAGTLSSAARSLGVKHSTVSRHLAELERSVGSQIVHRAADGLTLTTAGERLMNAAEGMEVLLRQAQDDIAGRDRLIQGTVRIGAPDAFGSIFLAPRITQLAAQHPALNIQLVAMPRVFNLTKREADLAVALAIPQHGRLLAKKLADYGLGLYASPAYLSRSRPIRTLDDLRGHQFINYIDELITIAELDYLDEVSPYINARFQSSSILAQLHATVSGFGLCVLPYFLAKQYPDLVNVLGREVVLKRTWWLLVHEDQNELSRVRLVHQFIYDTVRQNLTLLQSP</sequence>
<dbReference type="InterPro" id="IPR036390">
    <property type="entry name" value="WH_DNA-bd_sf"/>
</dbReference>
<dbReference type="EMBL" id="CP001349">
    <property type="protein sequence ID" value="ACL57492.1"/>
    <property type="molecule type" value="Genomic_DNA"/>
</dbReference>
<gene>
    <name evidence="6" type="ordered locus">Mnod_2523</name>
</gene>
<dbReference type="eggNOG" id="COG0583">
    <property type="taxonomic scope" value="Bacteria"/>
</dbReference>
<protein>
    <submittedName>
        <fullName evidence="6">Transcriptional regulator, LysR family</fullName>
    </submittedName>
</protein>
<dbReference type="Gene3D" id="1.10.10.10">
    <property type="entry name" value="Winged helix-like DNA-binding domain superfamily/Winged helix DNA-binding domain"/>
    <property type="match status" value="1"/>
</dbReference>
<comment type="similarity">
    <text evidence="1">Belongs to the LysR transcriptional regulatory family.</text>
</comment>
<reference evidence="6 7" key="1">
    <citation type="submission" date="2009-01" db="EMBL/GenBank/DDBJ databases">
        <title>Complete sequence of chromosome of Methylobacterium nodulans ORS 2060.</title>
        <authorList>
            <consortium name="US DOE Joint Genome Institute"/>
            <person name="Lucas S."/>
            <person name="Copeland A."/>
            <person name="Lapidus A."/>
            <person name="Glavina del Rio T."/>
            <person name="Dalin E."/>
            <person name="Tice H."/>
            <person name="Bruce D."/>
            <person name="Goodwin L."/>
            <person name="Pitluck S."/>
            <person name="Sims D."/>
            <person name="Brettin T."/>
            <person name="Detter J.C."/>
            <person name="Han C."/>
            <person name="Larimer F."/>
            <person name="Land M."/>
            <person name="Hauser L."/>
            <person name="Kyrpides N."/>
            <person name="Ivanova N."/>
            <person name="Marx C.J."/>
            <person name="Richardson P."/>
        </authorList>
    </citation>
    <scope>NUCLEOTIDE SEQUENCE [LARGE SCALE GENOMIC DNA]</scope>
    <source>
        <strain evidence="7">LMG 21967 / CNCM I-2342 / ORS 2060</strain>
    </source>
</reference>
<dbReference type="PROSITE" id="PS50931">
    <property type="entry name" value="HTH_LYSR"/>
    <property type="match status" value="1"/>
</dbReference>
<dbReference type="InterPro" id="IPR000847">
    <property type="entry name" value="LysR_HTH_N"/>
</dbReference>
<dbReference type="Gene3D" id="3.40.190.290">
    <property type="match status" value="1"/>
</dbReference>
<dbReference type="InterPro" id="IPR058163">
    <property type="entry name" value="LysR-type_TF_proteobact-type"/>
</dbReference>
<keyword evidence="2" id="KW-0805">Transcription regulation</keyword>
<dbReference type="STRING" id="460265.Mnod_2523"/>
<keyword evidence="4" id="KW-0804">Transcription</keyword>
<evidence type="ECO:0000259" key="5">
    <source>
        <dbReference type="PROSITE" id="PS50931"/>
    </source>
</evidence>
<name>B8ICT1_METNO</name>
<dbReference type="GO" id="GO:0003700">
    <property type="term" value="F:DNA-binding transcription factor activity"/>
    <property type="evidence" value="ECO:0007669"/>
    <property type="project" value="InterPro"/>
</dbReference>
<dbReference type="RefSeq" id="WP_015929172.1">
    <property type="nucleotide sequence ID" value="NC_011894.1"/>
</dbReference>
<evidence type="ECO:0000256" key="1">
    <source>
        <dbReference type="ARBA" id="ARBA00009437"/>
    </source>
</evidence>